<proteinExistence type="predicted"/>
<protein>
    <recommendedName>
        <fullName evidence="3">Glycoside hydrolase</fullName>
    </recommendedName>
</protein>
<dbReference type="EMBL" id="ML996701">
    <property type="protein sequence ID" value="KAF2397957.1"/>
    <property type="molecule type" value="Genomic_DNA"/>
</dbReference>
<dbReference type="OrthoDB" id="2338662at2759"/>
<organism evidence="1 2">
    <name type="scientific">Trichodelitschia bisporula</name>
    <dbReference type="NCBI Taxonomy" id="703511"/>
    <lineage>
        <taxon>Eukaryota</taxon>
        <taxon>Fungi</taxon>
        <taxon>Dikarya</taxon>
        <taxon>Ascomycota</taxon>
        <taxon>Pezizomycotina</taxon>
        <taxon>Dothideomycetes</taxon>
        <taxon>Dothideomycetes incertae sedis</taxon>
        <taxon>Phaeotrichales</taxon>
        <taxon>Phaeotrichaceae</taxon>
        <taxon>Trichodelitschia</taxon>
    </lineage>
</organism>
<name>A0A6G1HQ31_9PEZI</name>
<dbReference type="SUPFAM" id="SSF51445">
    <property type="entry name" value="(Trans)glycosidases"/>
    <property type="match status" value="1"/>
</dbReference>
<dbReference type="Gene3D" id="3.20.20.80">
    <property type="entry name" value="Glycosidases"/>
    <property type="match status" value="1"/>
</dbReference>
<gene>
    <name evidence="1" type="ORF">EJ06DRAFT_523356</name>
</gene>
<evidence type="ECO:0000313" key="2">
    <source>
        <dbReference type="Proteomes" id="UP000799640"/>
    </source>
</evidence>
<dbReference type="Proteomes" id="UP000799640">
    <property type="component" value="Unassembled WGS sequence"/>
</dbReference>
<accession>A0A6G1HQ31</accession>
<dbReference type="InterPro" id="IPR017853">
    <property type="entry name" value="GH"/>
</dbReference>
<evidence type="ECO:0000313" key="1">
    <source>
        <dbReference type="EMBL" id="KAF2397957.1"/>
    </source>
</evidence>
<sequence length="451" mass="48539">MWGSGIGAAGVFGWGLLGAGRRVGNGGVGRVQNAPLGVETWCGKAYKASNASFDPGGQLEPPPLSDVPLLDLQVAPRMSIYLSTESQASLIVSAAITHTVGEPYCAEWDPSSELTRMNGTSFRLTITLLDRTTVLSTTSIAANTTLNEIPIPLTGLKAGTTPQQILLTLTSPHCPETTFFSITTLTLLPPPENGSAARTDALHGGLHVLTDSSAPTTWEPIFPYSFYGDWGGHFAGSPSNLSAFASHGFNIFHPTPGADPSAPWGEWASFDAALDQLEELGLWLMYDMRWSYKNLTAVTAQVERIKHRKRLLLWYTADEPDGWGDALDAPLRAADAIRTADPYHPVSLVLNCANFHFGPYAAGADILLTDPYPVGNNASYSTLWDTPCNATYGDCGCDGCIGELKDVARRMDMFREYEGWMRAVEKPLWAVPQVFGGRGECDGDGVFGAWG</sequence>
<evidence type="ECO:0008006" key="3">
    <source>
        <dbReference type="Google" id="ProtNLM"/>
    </source>
</evidence>
<dbReference type="AlphaFoldDB" id="A0A6G1HQ31"/>
<reference evidence="1" key="1">
    <citation type="journal article" date="2020" name="Stud. Mycol.">
        <title>101 Dothideomycetes genomes: a test case for predicting lifestyles and emergence of pathogens.</title>
        <authorList>
            <person name="Haridas S."/>
            <person name="Albert R."/>
            <person name="Binder M."/>
            <person name="Bloem J."/>
            <person name="Labutti K."/>
            <person name="Salamov A."/>
            <person name="Andreopoulos B."/>
            <person name="Baker S."/>
            <person name="Barry K."/>
            <person name="Bills G."/>
            <person name="Bluhm B."/>
            <person name="Cannon C."/>
            <person name="Castanera R."/>
            <person name="Culley D."/>
            <person name="Daum C."/>
            <person name="Ezra D."/>
            <person name="Gonzalez J."/>
            <person name="Henrissat B."/>
            <person name="Kuo A."/>
            <person name="Liang C."/>
            <person name="Lipzen A."/>
            <person name="Lutzoni F."/>
            <person name="Magnuson J."/>
            <person name="Mondo S."/>
            <person name="Nolan M."/>
            <person name="Ohm R."/>
            <person name="Pangilinan J."/>
            <person name="Park H.-J."/>
            <person name="Ramirez L."/>
            <person name="Alfaro M."/>
            <person name="Sun H."/>
            <person name="Tritt A."/>
            <person name="Yoshinaga Y."/>
            <person name="Zwiers L.-H."/>
            <person name="Turgeon B."/>
            <person name="Goodwin S."/>
            <person name="Spatafora J."/>
            <person name="Crous P."/>
            <person name="Grigoriev I."/>
        </authorList>
    </citation>
    <scope>NUCLEOTIDE SEQUENCE</scope>
    <source>
        <strain evidence="1">CBS 262.69</strain>
    </source>
</reference>
<keyword evidence="2" id="KW-1185">Reference proteome</keyword>